<name>A0ABQ6T4K2_9GAMM</name>
<keyword evidence="3" id="KW-1185">Reference proteome</keyword>
<dbReference type="Pfam" id="PF18735">
    <property type="entry name" value="HEPN_RiboL-PSP"/>
    <property type="match status" value="1"/>
</dbReference>
<evidence type="ECO:0000313" key="2">
    <source>
        <dbReference type="EMBL" id="KAA9003471.1"/>
    </source>
</evidence>
<sequence length="279" mass="31284">MTPRLLFEQLWSRGDELALLYDNLVNIGIPQPRADELLRAEWVTRLAALDLYVHELLASRMVSQFESGASKYPGFSSFRLSAEAMWRVVRATSPSERSAAFDLDVRAQISHLTFQMPDKIADAVRYTSDVQLWKEVARHQNPTASQAELKEHQKTLNTELSSMVQRRNKIAHEGDLGPSVPREKLPIALEQLELVRDVVRRLVDSIEHVVEAHDVLSLAPLSLAEMSVVSHQTVEGTQPNSAQQTGQAEVSELAESRAVPVVPDWVKFEAGGKKDGLFW</sequence>
<reference evidence="2 3" key="1">
    <citation type="journal article" date="2020" name="Antonie Van Leeuwenhoek">
        <title>Stenotrophomonas cyclobalanopsidis sp. nov., isolated from the leaf spot disease of Cyclobalanopsis patelliformis.</title>
        <authorList>
            <person name="Bian D.R."/>
            <person name="Xue H."/>
            <person name="Piao C.G."/>
            <person name="Li Y."/>
        </authorList>
    </citation>
    <scope>NUCLEOTIDE SEQUENCE [LARGE SCALE GENOMIC DNA]</scope>
    <source>
        <strain evidence="2 3">TPQG1-4</strain>
    </source>
</reference>
<dbReference type="RefSeq" id="WP_150453577.1">
    <property type="nucleotide sequence ID" value="NZ_VYKI01000003.1"/>
</dbReference>
<feature type="domain" description="RiboL-PSP-HEPN" evidence="1">
    <location>
        <begin position="13"/>
        <end position="210"/>
    </location>
</feature>
<evidence type="ECO:0000313" key="3">
    <source>
        <dbReference type="Proteomes" id="UP000326367"/>
    </source>
</evidence>
<dbReference type="Proteomes" id="UP000326367">
    <property type="component" value="Unassembled WGS sequence"/>
</dbReference>
<accession>A0ABQ6T4K2</accession>
<dbReference type="InterPro" id="IPR041519">
    <property type="entry name" value="HEPN_RiboL-PSP"/>
</dbReference>
<gene>
    <name evidence="2" type="ORF">FJU31_03975</name>
</gene>
<comment type="caution">
    <text evidence="2">The sequence shown here is derived from an EMBL/GenBank/DDBJ whole genome shotgun (WGS) entry which is preliminary data.</text>
</comment>
<evidence type="ECO:0000259" key="1">
    <source>
        <dbReference type="Pfam" id="PF18735"/>
    </source>
</evidence>
<proteinExistence type="predicted"/>
<organism evidence="2 3">
    <name type="scientific">Stenotrophomonas cyclobalanopsidis</name>
    <dbReference type="NCBI Taxonomy" id="2771362"/>
    <lineage>
        <taxon>Bacteria</taxon>
        <taxon>Pseudomonadati</taxon>
        <taxon>Pseudomonadota</taxon>
        <taxon>Gammaproteobacteria</taxon>
        <taxon>Lysobacterales</taxon>
        <taxon>Lysobacteraceae</taxon>
        <taxon>Stenotrophomonas</taxon>
    </lineage>
</organism>
<dbReference type="EMBL" id="VYKI01000003">
    <property type="protein sequence ID" value="KAA9003471.1"/>
    <property type="molecule type" value="Genomic_DNA"/>
</dbReference>
<protein>
    <recommendedName>
        <fullName evidence="1">RiboL-PSP-HEPN domain-containing protein</fullName>
    </recommendedName>
</protein>